<sequence>MSFFDIFKSESSKVEIENLKTQTLKAKEIIISIIPFVDTKIEGYKGKVPEFI</sequence>
<accession>A0A9Q5GFJ0</accession>
<dbReference type="AlphaFoldDB" id="A0A9Q5GFJ0"/>
<comment type="caution">
    <text evidence="1">The sequence shown here is derived from an EMBL/GenBank/DDBJ whole genome shotgun (WGS) entry which is preliminary data.</text>
</comment>
<name>A0A9Q5GFJ0_CLOBE</name>
<reference evidence="1" key="1">
    <citation type="submission" date="2020-05" db="EMBL/GenBank/DDBJ databases">
        <title>Genomic insights into acetone-butanol-ethanol (ABE) fermentation by sequencing solventogenic clostridia strains.</title>
        <authorList>
            <person name="Brown S."/>
        </authorList>
    </citation>
    <scope>NUCLEOTIDE SEQUENCE</scope>
    <source>
        <strain evidence="1">DJ126</strain>
    </source>
</reference>
<evidence type="ECO:0000313" key="2">
    <source>
        <dbReference type="Proteomes" id="UP000821656"/>
    </source>
</evidence>
<gene>
    <name evidence="1" type="ORF">DFH45_004979</name>
</gene>
<dbReference type="Proteomes" id="UP000821656">
    <property type="component" value="Unassembled WGS sequence"/>
</dbReference>
<dbReference type="RefSeq" id="WP_155772799.1">
    <property type="nucleotide sequence ID" value="NZ_CP016090.1"/>
</dbReference>
<organism evidence="1 2">
    <name type="scientific">Clostridium beijerinckii</name>
    <name type="common">Clostridium MP</name>
    <dbReference type="NCBI Taxonomy" id="1520"/>
    <lineage>
        <taxon>Bacteria</taxon>
        <taxon>Bacillati</taxon>
        <taxon>Bacillota</taxon>
        <taxon>Clostridia</taxon>
        <taxon>Eubacteriales</taxon>
        <taxon>Clostridiaceae</taxon>
        <taxon>Clostridium</taxon>
    </lineage>
</organism>
<dbReference type="EMBL" id="JABSXK010000001">
    <property type="protein sequence ID" value="NRV12016.1"/>
    <property type="molecule type" value="Genomic_DNA"/>
</dbReference>
<evidence type="ECO:0000313" key="1">
    <source>
        <dbReference type="EMBL" id="NRV12016.1"/>
    </source>
</evidence>
<protein>
    <submittedName>
        <fullName evidence="1">Uncharacterized protein</fullName>
    </submittedName>
</protein>
<proteinExistence type="predicted"/>